<dbReference type="PRINTS" id="PR00344">
    <property type="entry name" value="BCTRLSENSOR"/>
</dbReference>
<dbReference type="SMART" id="SM00387">
    <property type="entry name" value="HATPase_c"/>
    <property type="match status" value="1"/>
</dbReference>
<evidence type="ECO:0000256" key="3">
    <source>
        <dbReference type="ARBA" id="ARBA00022553"/>
    </source>
</evidence>
<reference evidence="13 14" key="1">
    <citation type="submission" date="2017-07" db="EMBL/GenBank/DDBJ databases">
        <title>Draft Genome Sequences of Select Purple Nonsulfur Bacteria.</title>
        <authorList>
            <person name="Lasarre B."/>
            <person name="Mckinlay J.B."/>
        </authorList>
    </citation>
    <scope>NUCLEOTIDE SEQUENCE [LARGE SCALE GENOMIC DNA]</scope>
    <source>
        <strain evidence="13 14">DSM 11907</strain>
    </source>
</reference>
<evidence type="ECO:0000256" key="6">
    <source>
        <dbReference type="ARBA" id="ARBA00022777"/>
    </source>
</evidence>
<evidence type="ECO:0000256" key="7">
    <source>
        <dbReference type="ARBA" id="ARBA00022840"/>
    </source>
</evidence>
<dbReference type="AlphaFoldDB" id="A0A327JZ26"/>
<dbReference type="InterPro" id="IPR035965">
    <property type="entry name" value="PAS-like_dom_sf"/>
</dbReference>
<dbReference type="SMART" id="SM00388">
    <property type="entry name" value="HisKA"/>
    <property type="match status" value="1"/>
</dbReference>
<dbReference type="SUPFAM" id="SSF47384">
    <property type="entry name" value="Homodimeric domain of signal transducing histidine kinase"/>
    <property type="match status" value="1"/>
</dbReference>
<dbReference type="RefSeq" id="WP_111359823.1">
    <property type="nucleotide sequence ID" value="NZ_NHSK01000259.1"/>
</dbReference>
<keyword evidence="7" id="KW-0067">ATP-binding</keyword>
<dbReference type="SUPFAM" id="SSF55785">
    <property type="entry name" value="PYP-like sensor domain (PAS domain)"/>
    <property type="match status" value="1"/>
</dbReference>
<sequence length="749" mass="80678">MNIGWTPRASSPHPGTAAGPAPVGGGFAPSGLSIRQRLVLIVLMAAIPMVLLSVDIVWRLAERERDNNTQAILYAAHSVLSAVEAQLGNYAAVGQALGESPALQSDDLAAFRGEAERAMIGLPGAWVTLVAPDGQQVMNTLLAPGDPLPRAPESVMSGARLAFAEKRVVITDVVKGPVAGGPVVGAGVPVLRDGRPAYYLVIGVLADTFRELLNTRQMPQGWIAAIIDRDGNFVARSLDHERWVGRPASPGWRAIMHVDGMAEVISVEGRPLITATSRSSLGWAVGVATEKAGFEAPIRRTMLTAALLTSAVALMSMLLAGFAARRITGPIAALEAGVVRLERGEPPDVRTTGVPEVDHALFALDTAARTIAARERSLRENESRITAILDVLPVGVALVDRDGRIIVGNGNYRRFVPQVVPSRDEMRQELWEGWDANGRRIPPEAFPSARALRGDPVWPGVELFFRGDDTQPATWTRVAALPFRGESGEISGAVQMIVDIDQERRAEEERRTLQAELLHLSRVSDMGQMAAALAHELNQPLTAVAVYIGGCQKLVGAGALDEARLDKLGELLRSTSEQALRAGEIIRQLREFVRKGENELRVVSAAGLMRESCTLALAAARHKDVVVRLDVDAPGEILVNKVQIQQVVFNLVRNAVEAMETSERKELAIRLVTGRDRMELSIADTGSGLAPEIADRLFMPFVSTKTQGMGIGLSVCRNIIEAHHGRISAEPNPGGGTVFKFWLPLLREE</sequence>
<dbReference type="Pfam" id="PF02518">
    <property type="entry name" value="HATPase_c"/>
    <property type="match status" value="1"/>
</dbReference>
<comment type="catalytic activity">
    <reaction evidence="1">
        <text>ATP + protein L-histidine = ADP + protein N-phospho-L-histidine.</text>
        <dbReference type="EC" id="2.7.13.3"/>
    </reaction>
</comment>
<evidence type="ECO:0000256" key="4">
    <source>
        <dbReference type="ARBA" id="ARBA00022679"/>
    </source>
</evidence>
<dbReference type="PANTHER" id="PTHR43065">
    <property type="entry name" value="SENSOR HISTIDINE KINASE"/>
    <property type="match status" value="1"/>
</dbReference>
<dbReference type="GO" id="GO:0005524">
    <property type="term" value="F:ATP binding"/>
    <property type="evidence" value="ECO:0007669"/>
    <property type="project" value="UniProtKB-KW"/>
</dbReference>
<dbReference type="SUPFAM" id="SSF55874">
    <property type="entry name" value="ATPase domain of HSP90 chaperone/DNA topoisomerase II/histidine kinase"/>
    <property type="match status" value="1"/>
</dbReference>
<proteinExistence type="predicted"/>
<accession>A0A327JZ26</accession>
<keyword evidence="10" id="KW-0472">Membrane</keyword>
<dbReference type="InterPro" id="IPR004358">
    <property type="entry name" value="Sig_transdc_His_kin-like_C"/>
</dbReference>
<keyword evidence="10" id="KW-0812">Transmembrane</keyword>
<name>A0A327JZ26_9BRAD</name>
<evidence type="ECO:0000256" key="8">
    <source>
        <dbReference type="ARBA" id="ARBA00023012"/>
    </source>
</evidence>
<dbReference type="PROSITE" id="PS50109">
    <property type="entry name" value="HIS_KIN"/>
    <property type="match status" value="1"/>
</dbReference>
<dbReference type="EMBL" id="NPEU01000476">
    <property type="protein sequence ID" value="RAI31749.1"/>
    <property type="molecule type" value="Genomic_DNA"/>
</dbReference>
<feature type="transmembrane region" description="Helical" evidence="10">
    <location>
        <begin position="38"/>
        <end position="58"/>
    </location>
</feature>
<comment type="caution">
    <text evidence="13">The sequence shown here is derived from an EMBL/GenBank/DDBJ whole genome shotgun (WGS) entry which is preliminary data.</text>
</comment>
<dbReference type="GO" id="GO:0000155">
    <property type="term" value="F:phosphorelay sensor kinase activity"/>
    <property type="evidence" value="ECO:0007669"/>
    <property type="project" value="InterPro"/>
</dbReference>
<dbReference type="CDD" id="cd00082">
    <property type="entry name" value="HisKA"/>
    <property type="match status" value="1"/>
</dbReference>
<dbReference type="InterPro" id="IPR036097">
    <property type="entry name" value="HisK_dim/P_sf"/>
</dbReference>
<feature type="transmembrane region" description="Helical" evidence="10">
    <location>
        <begin position="301"/>
        <end position="324"/>
    </location>
</feature>
<dbReference type="Gene3D" id="3.30.450.20">
    <property type="entry name" value="PAS domain"/>
    <property type="match status" value="1"/>
</dbReference>
<dbReference type="Pfam" id="PF00512">
    <property type="entry name" value="HisKA"/>
    <property type="match status" value="1"/>
</dbReference>
<keyword evidence="3" id="KW-0597">Phosphoprotein</keyword>
<keyword evidence="6" id="KW-0418">Kinase</keyword>
<dbReference type="InterPro" id="IPR003594">
    <property type="entry name" value="HATPase_dom"/>
</dbReference>
<dbReference type="CDD" id="cd18774">
    <property type="entry name" value="PDC2_HK_sensor"/>
    <property type="match status" value="1"/>
</dbReference>
<keyword evidence="8" id="KW-0902">Two-component regulatory system</keyword>
<keyword evidence="10" id="KW-1133">Transmembrane helix</keyword>
<evidence type="ECO:0000256" key="1">
    <source>
        <dbReference type="ARBA" id="ARBA00000085"/>
    </source>
</evidence>
<evidence type="ECO:0000256" key="2">
    <source>
        <dbReference type="ARBA" id="ARBA00012438"/>
    </source>
</evidence>
<keyword evidence="14" id="KW-1185">Reference proteome</keyword>
<evidence type="ECO:0000259" key="12">
    <source>
        <dbReference type="PROSITE" id="PS50113"/>
    </source>
</evidence>
<evidence type="ECO:0000313" key="13">
    <source>
        <dbReference type="EMBL" id="RAI31749.1"/>
    </source>
</evidence>
<evidence type="ECO:0000256" key="10">
    <source>
        <dbReference type="SAM" id="Phobius"/>
    </source>
</evidence>
<keyword evidence="4" id="KW-0808">Transferase</keyword>
<dbReference type="Gene3D" id="3.30.565.10">
    <property type="entry name" value="Histidine kinase-like ATPase, C-terminal domain"/>
    <property type="match status" value="1"/>
</dbReference>
<organism evidence="13 14">
    <name type="scientific">Rhodoplanes elegans</name>
    <dbReference type="NCBI Taxonomy" id="29408"/>
    <lineage>
        <taxon>Bacteria</taxon>
        <taxon>Pseudomonadati</taxon>
        <taxon>Pseudomonadota</taxon>
        <taxon>Alphaproteobacteria</taxon>
        <taxon>Hyphomicrobiales</taxon>
        <taxon>Nitrobacteraceae</taxon>
        <taxon>Rhodoplanes</taxon>
    </lineage>
</organism>
<evidence type="ECO:0000313" key="14">
    <source>
        <dbReference type="Proteomes" id="UP000248863"/>
    </source>
</evidence>
<dbReference type="OrthoDB" id="226486at2"/>
<evidence type="ECO:0000256" key="9">
    <source>
        <dbReference type="SAM" id="MobiDB-lite"/>
    </source>
</evidence>
<dbReference type="Gene3D" id="1.10.287.130">
    <property type="match status" value="1"/>
</dbReference>
<dbReference type="Proteomes" id="UP000248863">
    <property type="component" value="Unassembled WGS sequence"/>
</dbReference>
<dbReference type="InterPro" id="IPR036890">
    <property type="entry name" value="HATPase_C_sf"/>
</dbReference>
<gene>
    <name evidence="13" type="ORF">CH338_25325</name>
</gene>
<dbReference type="InterPro" id="IPR005467">
    <property type="entry name" value="His_kinase_dom"/>
</dbReference>
<feature type="domain" description="Histidine kinase" evidence="11">
    <location>
        <begin position="532"/>
        <end position="747"/>
    </location>
</feature>
<dbReference type="PANTHER" id="PTHR43065:SF10">
    <property type="entry name" value="PEROXIDE STRESS-ACTIVATED HISTIDINE KINASE MAK3"/>
    <property type="match status" value="1"/>
</dbReference>
<evidence type="ECO:0000256" key="5">
    <source>
        <dbReference type="ARBA" id="ARBA00022741"/>
    </source>
</evidence>
<feature type="compositionally biased region" description="Low complexity" evidence="9">
    <location>
        <begin position="9"/>
        <end position="21"/>
    </location>
</feature>
<dbReference type="EC" id="2.7.13.3" evidence="2"/>
<dbReference type="InterPro" id="IPR000700">
    <property type="entry name" value="PAS-assoc_C"/>
</dbReference>
<dbReference type="PROSITE" id="PS50113">
    <property type="entry name" value="PAC"/>
    <property type="match status" value="1"/>
</dbReference>
<protein>
    <recommendedName>
        <fullName evidence="2">histidine kinase</fullName>
        <ecNumber evidence="2">2.7.13.3</ecNumber>
    </recommendedName>
</protein>
<feature type="region of interest" description="Disordered" evidence="9">
    <location>
        <begin position="1"/>
        <end position="22"/>
    </location>
</feature>
<feature type="domain" description="PAC" evidence="12">
    <location>
        <begin position="459"/>
        <end position="512"/>
    </location>
</feature>
<keyword evidence="5" id="KW-0547">Nucleotide-binding</keyword>
<evidence type="ECO:0000259" key="11">
    <source>
        <dbReference type="PROSITE" id="PS50109"/>
    </source>
</evidence>
<dbReference type="InterPro" id="IPR003661">
    <property type="entry name" value="HisK_dim/P_dom"/>
</dbReference>